<keyword evidence="1" id="KW-0175">Coiled coil</keyword>
<dbReference type="OrthoDB" id="1888446at2759"/>
<dbReference type="PANTHER" id="PTHR34283">
    <property type="entry name" value="PROTEIN RESPONSE TO LOW SULFUR 1"/>
    <property type="match status" value="1"/>
</dbReference>
<dbReference type="RefSeq" id="XP_031382557.1">
    <property type="nucleotide sequence ID" value="XM_031526697.1"/>
</dbReference>
<reference evidence="2" key="1">
    <citation type="journal article" date="2020" name="Plant Biotechnol. J.">
        <title>The pomegranate (Punica granatum L.) draft genome dissects genetic divergence between soft- and hard-seeded cultivars.</title>
        <authorList>
            <person name="Luo X."/>
            <person name="Li H."/>
            <person name="Wu Z."/>
            <person name="Yao W."/>
            <person name="Zhao P."/>
            <person name="Cao D."/>
            <person name="Yu H."/>
            <person name="Li K."/>
            <person name="Poudel K."/>
            <person name="Zhao D."/>
            <person name="Zhang F."/>
            <person name="Xia X."/>
            <person name="Chen L."/>
            <person name="Wang Q."/>
            <person name="Jing D."/>
            <person name="Cao S."/>
        </authorList>
    </citation>
    <scope>NUCLEOTIDE SEQUENCE [LARGE SCALE GENOMIC DNA]</scope>
    <source>
        <strain evidence="2">cv. Tunisia</strain>
    </source>
</reference>
<dbReference type="Pfam" id="PF24980">
    <property type="entry name" value="LSU"/>
    <property type="match status" value="1"/>
</dbReference>
<dbReference type="InterPro" id="IPR039282">
    <property type="entry name" value="LSU"/>
</dbReference>
<sequence length="117" mass="13293">MATAKMAVAGPAVVGLERKPEGEAAELKKRNEELEAELREIRQREERMRTELERAWERLRVAEEAEERLCFQLGELEAEAVEQVRDYHARIRSLTAELSQAHNLLVLQTAASPAARS</sequence>
<dbReference type="AlphaFoldDB" id="A0A6P8CEV2"/>
<protein>
    <submittedName>
        <fullName evidence="3">Protein RESPONSE TO LOW SULFUR 4</fullName>
    </submittedName>
</protein>
<dbReference type="GeneID" id="116196794"/>
<dbReference type="GO" id="GO:0098869">
    <property type="term" value="P:cellular oxidant detoxification"/>
    <property type="evidence" value="ECO:0007669"/>
    <property type="project" value="InterPro"/>
</dbReference>
<evidence type="ECO:0000313" key="2">
    <source>
        <dbReference type="Proteomes" id="UP000515151"/>
    </source>
</evidence>
<dbReference type="Proteomes" id="UP000515151">
    <property type="component" value="Chromosome 2"/>
</dbReference>
<feature type="coiled-coil region" evidence="1">
    <location>
        <begin position="17"/>
        <end position="55"/>
    </location>
</feature>
<gene>
    <name evidence="3" type="primary">LOC116196794</name>
</gene>
<dbReference type="PANTHER" id="PTHR34283:SF1">
    <property type="entry name" value="PROTEIN RESPONSE TO LOW SULFUR 1"/>
    <property type="match status" value="1"/>
</dbReference>
<evidence type="ECO:0000313" key="3">
    <source>
        <dbReference type="RefSeq" id="XP_031382557.1"/>
    </source>
</evidence>
<reference evidence="3" key="2">
    <citation type="submission" date="2025-08" db="UniProtKB">
        <authorList>
            <consortium name="RefSeq"/>
        </authorList>
    </citation>
    <scope>IDENTIFICATION</scope>
    <source>
        <tissue evidence="3">Leaf</tissue>
    </source>
</reference>
<keyword evidence="2" id="KW-1185">Reference proteome</keyword>
<proteinExistence type="predicted"/>
<organism evidence="2 3">
    <name type="scientific">Punica granatum</name>
    <name type="common">Pomegranate</name>
    <dbReference type="NCBI Taxonomy" id="22663"/>
    <lineage>
        <taxon>Eukaryota</taxon>
        <taxon>Viridiplantae</taxon>
        <taxon>Streptophyta</taxon>
        <taxon>Embryophyta</taxon>
        <taxon>Tracheophyta</taxon>
        <taxon>Spermatophyta</taxon>
        <taxon>Magnoliopsida</taxon>
        <taxon>eudicotyledons</taxon>
        <taxon>Gunneridae</taxon>
        <taxon>Pentapetalae</taxon>
        <taxon>rosids</taxon>
        <taxon>malvids</taxon>
        <taxon>Myrtales</taxon>
        <taxon>Lythraceae</taxon>
        <taxon>Punica</taxon>
    </lineage>
</organism>
<name>A0A6P8CEV2_PUNGR</name>
<evidence type="ECO:0000256" key="1">
    <source>
        <dbReference type="SAM" id="Coils"/>
    </source>
</evidence>
<accession>A0A6P8CEV2</accession>